<accession>A0A917M388</accession>
<dbReference type="AlphaFoldDB" id="A0A917M388"/>
<reference evidence="1 2" key="1">
    <citation type="journal article" date="2014" name="Int. J. Syst. Evol. Microbiol.">
        <title>Complete genome sequence of Corynebacterium casei LMG S-19264T (=DSM 44701T), isolated from a smear-ripened cheese.</title>
        <authorList>
            <consortium name="US DOE Joint Genome Institute (JGI-PGF)"/>
            <person name="Walter F."/>
            <person name="Albersmeier A."/>
            <person name="Kalinowski J."/>
            <person name="Ruckert C."/>
        </authorList>
    </citation>
    <scope>NUCLEOTIDE SEQUENCE [LARGE SCALE GENOMIC DNA]</scope>
    <source>
        <strain evidence="1 2">CGMCC 1.15286</strain>
    </source>
</reference>
<dbReference type="RefSeq" id="WP_188890339.1">
    <property type="nucleotide sequence ID" value="NZ_BMHY01000006.1"/>
</dbReference>
<keyword evidence="2" id="KW-1185">Reference proteome</keyword>
<proteinExistence type="predicted"/>
<evidence type="ECO:0008006" key="3">
    <source>
        <dbReference type="Google" id="ProtNLM"/>
    </source>
</evidence>
<evidence type="ECO:0000313" key="2">
    <source>
        <dbReference type="Proteomes" id="UP000600247"/>
    </source>
</evidence>
<sequence>MYDGENAEEGRKTFYVSVQAGQVLTDPEAAAYELVITASEEEADQLKQLFGDLSSMDEAQTSHFLQMAIAMNDDSIMNGGYDEILQQIYRFLYERGTDETKHVIEGMGIL</sequence>
<gene>
    <name evidence="1" type="ORF">GCM10010918_33360</name>
</gene>
<organism evidence="1 2">
    <name type="scientific">Paenibacillus radicis</name>
    <name type="common">ex Gao et al. 2016</name>
    <dbReference type="NCBI Taxonomy" id="1737354"/>
    <lineage>
        <taxon>Bacteria</taxon>
        <taxon>Bacillati</taxon>
        <taxon>Bacillota</taxon>
        <taxon>Bacilli</taxon>
        <taxon>Bacillales</taxon>
        <taxon>Paenibacillaceae</taxon>
        <taxon>Paenibacillus</taxon>
    </lineage>
</organism>
<name>A0A917M388_9BACL</name>
<dbReference type="Proteomes" id="UP000600247">
    <property type="component" value="Unassembled WGS sequence"/>
</dbReference>
<comment type="caution">
    <text evidence="1">The sequence shown here is derived from an EMBL/GenBank/DDBJ whole genome shotgun (WGS) entry which is preliminary data.</text>
</comment>
<dbReference type="EMBL" id="BMHY01000006">
    <property type="protein sequence ID" value="GGG74538.1"/>
    <property type="molecule type" value="Genomic_DNA"/>
</dbReference>
<evidence type="ECO:0000313" key="1">
    <source>
        <dbReference type="EMBL" id="GGG74538.1"/>
    </source>
</evidence>
<protein>
    <recommendedName>
        <fullName evidence="3">Hydrolase</fullName>
    </recommendedName>
</protein>